<dbReference type="EMBL" id="CP011125">
    <property type="protein sequence ID" value="AKF10576.1"/>
    <property type="molecule type" value="Genomic_DNA"/>
</dbReference>
<reference evidence="2 3" key="1">
    <citation type="submission" date="2015-03" db="EMBL/GenBank/DDBJ databases">
        <title>Genome assembly of Sandaracinus amylolyticus DSM 53668.</title>
        <authorList>
            <person name="Sharma G."/>
            <person name="Subramanian S."/>
        </authorList>
    </citation>
    <scope>NUCLEOTIDE SEQUENCE [LARGE SCALE GENOMIC DNA]</scope>
    <source>
        <strain evidence="2 3">DSM 53668</strain>
    </source>
</reference>
<accession>A0A0F6YMB5</accession>
<feature type="transmembrane region" description="Helical" evidence="1">
    <location>
        <begin position="85"/>
        <end position="104"/>
    </location>
</feature>
<evidence type="ECO:0000256" key="1">
    <source>
        <dbReference type="SAM" id="Phobius"/>
    </source>
</evidence>
<dbReference type="RefSeq" id="WP_053237530.1">
    <property type="nucleotide sequence ID" value="NZ_CP011125.1"/>
</dbReference>
<dbReference type="AlphaFoldDB" id="A0A0F6YMB5"/>
<sequence length="152" mass="16545">MSYRIVDEPSASGLARFAVRPFWPLLAQMLAGAWLAWPWFIVNSIAMGSATRKQEQRWVAIAAVGSVVVTVLVMAMLGAEAAGPAARYVVLVMLGLKLGVAYWLHTLQERTFGLFEHFGHKARSGLALVIAGAILRATILPELPLFLMLVLS</sequence>
<feature type="transmembrane region" description="Helical" evidence="1">
    <location>
        <begin position="58"/>
        <end position="79"/>
    </location>
</feature>
<keyword evidence="1" id="KW-0472">Membrane</keyword>
<feature type="transmembrane region" description="Helical" evidence="1">
    <location>
        <begin position="22"/>
        <end position="46"/>
    </location>
</feature>
<keyword evidence="1" id="KW-1133">Transmembrane helix</keyword>
<dbReference type="KEGG" id="samy:DB32_007725"/>
<keyword evidence="3" id="KW-1185">Reference proteome</keyword>
<evidence type="ECO:0000313" key="2">
    <source>
        <dbReference type="EMBL" id="AKF10576.1"/>
    </source>
</evidence>
<protein>
    <submittedName>
        <fullName evidence="2">Uncharacterized protein</fullName>
    </submittedName>
</protein>
<keyword evidence="1" id="KW-0812">Transmembrane</keyword>
<gene>
    <name evidence="2" type="ORF">DB32_007725</name>
</gene>
<name>A0A0F6YMB5_9BACT</name>
<dbReference type="STRING" id="927083.DB32_007725"/>
<evidence type="ECO:0000313" key="3">
    <source>
        <dbReference type="Proteomes" id="UP000034883"/>
    </source>
</evidence>
<feature type="transmembrane region" description="Helical" evidence="1">
    <location>
        <begin position="125"/>
        <end position="151"/>
    </location>
</feature>
<dbReference type="Proteomes" id="UP000034883">
    <property type="component" value="Chromosome"/>
</dbReference>
<proteinExistence type="predicted"/>
<organism evidence="2 3">
    <name type="scientific">Sandaracinus amylolyticus</name>
    <dbReference type="NCBI Taxonomy" id="927083"/>
    <lineage>
        <taxon>Bacteria</taxon>
        <taxon>Pseudomonadati</taxon>
        <taxon>Myxococcota</taxon>
        <taxon>Polyangia</taxon>
        <taxon>Polyangiales</taxon>
        <taxon>Sandaracinaceae</taxon>
        <taxon>Sandaracinus</taxon>
    </lineage>
</organism>